<dbReference type="Pfam" id="PF00854">
    <property type="entry name" value="PTR2"/>
    <property type="match status" value="1"/>
</dbReference>
<evidence type="ECO:0000256" key="4">
    <source>
        <dbReference type="ARBA" id="ARBA00022989"/>
    </source>
</evidence>
<evidence type="ECO:0000256" key="5">
    <source>
        <dbReference type="ARBA" id="ARBA00023136"/>
    </source>
</evidence>
<feature type="transmembrane region" description="Helical" evidence="6">
    <location>
        <begin position="421"/>
        <end position="442"/>
    </location>
</feature>
<evidence type="ECO:0000256" key="1">
    <source>
        <dbReference type="ARBA" id="ARBA00004141"/>
    </source>
</evidence>
<dbReference type="AlphaFoldDB" id="A0A2P6PV15"/>
<dbReference type="CDD" id="cd17417">
    <property type="entry name" value="MFS_NPF5"/>
    <property type="match status" value="1"/>
</dbReference>
<accession>A0A2P6PV15</accession>
<feature type="transmembrane region" description="Helical" evidence="6">
    <location>
        <begin position="343"/>
        <end position="364"/>
    </location>
</feature>
<gene>
    <name evidence="7" type="ORF">RchiOBHm_Chr6g0287231</name>
</gene>
<dbReference type="OMA" id="FERMANH"/>
<feature type="transmembrane region" description="Helical" evidence="6">
    <location>
        <begin position="152"/>
        <end position="170"/>
    </location>
</feature>
<dbReference type="InterPro" id="IPR044739">
    <property type="entry name" value="NRT1/PTR"/>
</dbReference>
<dbReference type="SUPFAM" id="SSF103473">
    <property type="entry name" value="MFS general substrate transporter"/>
    <property type="match status" value="1"/>
</dbReference>
<keyword evidence="4 6" id="KW-1133">Transmembrane helix</keyword>
<comment type="caution">
    <text evidence="7">The sequence shown here is derived from an EMBL/GenBank/DDBJ whole genome shotgun (WGS) entry which is preliminary data.</text>
</comment>
<comment type="subcellular location">
    <subcellularLocation>
        <location evidence="1">Membrane</location>
        <topology evidence="1">Multi-pass membrane protein</topology>
    </subcellularLocation>
</comment>
<comment type="similarity">
    <text evidence="2">Belongs to the major facilitator superfamily. Proton-dependent oligopeptide transporter (POT/PTR) (TC 2.A.17) family.</text>
</comment>
<dbReference type="Gene3D" id="1.20.1250.20">
    <property type="entry name" value="MFS general substrate transporter like domains"/>
    <property type="match status" value="1"/>
</dbReference>
<dbReference type="EMBL" id="PDCK01000044">
    <property type="protein sequence ID" value="PRQ25764.1"/>
    <property type="molecule type" value="Genomic_DNA"/>
</dbReference>
<keyword evidence="3 6" id="KW-0812">Transmembrane</keyword>
<sequence>MAKVEKKCLETAGLLDYTEDGTTDLKGRPITRSKTGRWRACSFLVGYEIFERMANHGISANLVVYLARKLHEGTVKSSNNVTNWTGTLSLTPILGAYVADTYLGRYWTFVSASAIYIMGMSLLTLAVSVPALRPPSCGPGIKDEDCTLRASPFQVGIFYCALYMIAVGIGGTKPNISTMGADQFDSFEPKEKHQKLSFFNWWMFCIAFGNFFSYTFLVYIQDNVGWSLGYGLPTIGLVISVLVFLVGTPFYRHKMPSGSPLTRVAQVLVAAVRKWKVNIPNDPKELHDQPSLDEHADKMKHRIDHTSSLRFLDRAAVKSTRPSTPWTLCPVTQVEETKQMMKMIPVLLTTFIPSIIIAQTHTLFIKQGTTLDASMGPHFKIPPASFGAFVTIFVLVTLAIYDRYLVPTLRTYTQNPRGITLLQRMGIGYVVQIVIMVLACLVEKKRLLVARENGIVGKGEKVPLTIFILLPQFALMGVADAFLEVAKIEFFYDQAPQGMKSMGTSYYTSSYAVGSFLSSFLLKTVSDMTKTDGHKGWVLDNLNVSRLDYYYALLAGLVFLNFLLFLVVAKSFAYNVDISEAKIAVEA</sequence>
<dbReference type="InterPro" id="IPR036259">
    <property type="entry name" value="MFS_trans_sf"/>
</dbReference>
<keyword evidence="8" id="KW-1185">Reference proteome</keyword>
<dbReference type="GO" id="GO:0042937">
    <property type="term" value="F:tripeptide transmembrane transporter activity"/>
    <property type="evidence" value="ECO:0007669"/>
    <property type="project" value="InterPro"/>
</dbReference>
<keyword evidence="5 6" id="KW-0472">Membrane</keyword>
<feature type="transmembrane region" description="Helical" evidence="6">
    <location>
        <begin position="106"/>
        <end position="132"/>
    </location>
</feature>
<feature type="transmembrane region" description="Helical" evidence="6">
    <location>
        <begin position="232"/>
        <end position="251"/>
    </location>
</feature>
<dbReference type="GO" id="GO:0071916">
    <property type="term" value="F:dipeptide transmembrane transporter activity"/>
    <property type="evidence" value="ECO:0007669"/>
    <property type="project" value="InterPro"/>
</dbReference>
<dbReference type="GO" id="GO:0016020">
    <property type="term" value="C:membrane"/>
    <property type="evidence" value="ECO:0007669"/>
    <property type="project" value="UniProtKB-SubCell"/>
</dbReference>
<protein>
    <submittedName>
        <fullName evidence="7">Putative proton-dependent oligopeptide transporter family, major facilitator superfamily</fullName>
    </submittedName>
</protein>
<dbReference type="Proteomes" id="UP000238479">
    <property type="component" value="Chromosome 6"/>
</dbReference>
<reference evidence="7 8" key="1">
    <citation type="journal article" date="2018" name="Nat. Genet.">
        <title>The Rosa genome provides new insights in the design of modern roses.</title>
        <authorList>
            <person name="Bendahmane M."/>
        </authorList>
    </citation>
    <scope>NUCLEOTIDE SEQUENCE [LARGE SCALE GENOMIC DNA]</scope>
    <source>
        <strain evidence="8">cv. Old Blush</strain>
    </source>
</reference>
<evidence type="ECO:0000256" key="6">
    <source>
        <dbReference type="SAM" id="Phobius"/>
    </source>
</evidence>
<feature type="transmembrane region" description="Helical" evidence="6">
    <location>
        <begin position="199"/>
        <end position="220"/>
    </location>
</feature>
<proteinExistence type="inferred from homology"/>
<dbReference type="STRING" id="74649.A0A2P6PV15"/>
<feature type="transmembrane region" description="Helical" evidence="6">
    <location>
        <begin position="504"/>
        <end position="522"/>
    </location>
</feature>
<evidence type="ECO:0000256" key="2">
    <source>
        <dbReference type="ARBA" id="ARBA00005982"/>
    </source>
</evidence>
<evidence type="ECO:0000256" key="3">
    <source>
        <dbReference type="ARBA" id="ARBA00022692"/>
    </source>
</evidence>
<evidence type="ECO:0000313" key="8">
    <source>
        <dbReference type="Proteomes" id="UP000238479"/>
    </source>
</evidence>
<evidence type="ECO:0000313" key="7">
    <source>
        <dbReference type="EMBL" id="PRQ25764.1"/>
    </source>
</evidence>
<dbReference type="PANTHER" id="PTHR11654">
    <property type="entry name" value="OLIGOPEPTIDE TRANSPORTER-RELATED"/>
    <property type="match status" value="1"/>
</dbReference>
<name>A0A2P6PV15_ROSCH</name>
<feature type="transmembrane region" description="Helical" evidence="6">
    <location>
        <begin position="384"/>
        <end position="401"/>
    </location>
</feature>
<dbReference type="Gramene" id="PRQ25764">
    <property type="protein sequence ID" value="PRQ25764"/>
    <property type="gene ID" value="RchiOBHm_Chr6g0287231"/>
</dbReference>
<dbReference type="InterPro" id="IPR000109">
    <property type="entry name" value="POT_fam"/>
</dbReference>
<feature type="transmembrane region" description="Helical" evidence="6">
    <location>
        <begin position="462"/>
        <end position="483"/>
    </location>
</feature>
<feature type="transmembrane region" description="Helical" evidence="6">
    <location>
        <begin position="549"/>
        <end position="569"/>
    </location>
</feature>
<organism evidence="7 8">
    <name type="scientific">Rosa chinensis</name>
    <name type="common">China rose</name>
    <dbReference type="NCBI Taxonomy" id="74649"/>
    <lineage>
        <taxon>Eukaryota</taxon>
        <taxon>Viridiplantae</taxon>
        <taxon>Streptophyta</taxon>
        <taxon>Embryophyta</taxon>
        <taxon>Tracheophyta</taxon>
        <taxon>Spermatophyta</taxon>
        <taxon>Magnoliopsida</taxon>
        <taxon>eudicotyledons</taxon>
        <taxon>Gunneridae</taxon>
        <taxon>Pentapetalae</taxon>
        <taxon>rosids</taxon>
        <taxon>fabids</taxon>
        <taxon>Rosales</taxon>
        <taxon>Rosaceae</taxon>
        <taxon>Rosoideae</taxon>
        <taxon>Rosoideae incertae sedis</taxon>
        <taxon>Rosa</taxon>
    </lineage>
</organism>
<dbReference type="OrthoDB" id="8904098at2759"/>